<name>A0AAV1Y3J4_LUPLU</name>
<feature type="signal peptide" evidence="1">
    <location>
        <begin position="1"/>
        <end position="24"/>
    </location>
</feature>
<comment type="caution">
    <text evidence="2">The sequence shown here is derived from an EMBL/GenBank/DDBJ whole genome shotgun (WGS) entry which is preliminary data.</text>
</comment>
<evidence type="ECO:0008006" key="4">
    <source>
        <dbReference type="Google" id="ProtNLM"/>
    </source>
</evidence>
<feature type="chain" id="PRO_5043438453" description="Pectinesterase inhibitor domain-containing protein" evidence="1">
    <location>
        <begin position="25"/>
        <end position="161"/>
    </location>
</feature>
<keyword evidence="1" id="KW-0732">Signal</keyword>
<gene>
    <name evidence="2" type="ORF">LLUT_LOCUS29625</name>
</gene>
<evidence type="ECO:0000256" key="1">
    <source>
        <dbReference type="SAM" id="SignalP"/>
    </source>
</evidence>
<keyword evidence="3" id="KW-1185">Reference proteome</keyword>
<accession>A0AAV1Y3J4</accession>
<organism evidence="2 3">
    <name type="scientific">Lupinus luteus</name>
    <name type="common">European yellow lupine</name>
    <dbReference type="NCBI Taxonomy" id="3873"/>
    <lineage>
        <taxon>Eukaryota</taxon>
        <taxon>Viridiplantae</taxon>
        <taxon>Streptophyta</taxon>
        <taxon>Embryophyta</taxon>
        <taxon>Tracheophyta</taxon>
        <taxon>Spermatophyta</taxon>
        <taxon>Magnoliopsida</taxon>
        <taxon>eudicotyledons</taxon>
        <taxon>Gunneridae</taxon>
        <taxon>Pentapetalae</taxon>
        <taxon>rosids</taxon>
        <taxon>fabids</taxon>
        <taxon>Fabales</taxon>
        <taxon>Fabaceae</taxon>
        <taxon>Papilionoideae</taxon>
        <taxon>50 kb inversion clade</taxon>
        <taxon>genistoids sensu lato</taxon>
        <taxon>core genistoids</taxon>
        <taxon>Genisteae</taxon>
        <taxon>Lupinus</taxon>
    </lineage>
</organism>
<dbReference type="Proteomes" id="UP001497480">
    <property type="component" value="Unassembled WGS sequence"/>
</dbReference>
<evidence type="ECO:0000313" key="3">
    <source>
        <dbReference type="Proteomes" id="UP001497480"/>
    </source>
</evidence>
<reference evidence="2 3" key="1">
    <citation type="submission" date="2024-03" db="EMBL/GenBank/DDBJ databases">
        <authorList>
            <person name="Martinez-Hernandez J."/>
        </authorList>
    </citation>
    <scope>NUCLEOTIDE SEQUENCE [LARGE SCALE GENOMIC DNA]</scope>
</reference>
<dbReference type="EMBL" id="CAXHTB010000021">
    <property type="protein sequence ID" value="CAL0328565.1"/>
    <property type="molecule type" value="Genomic_DNA"/>
</dbReference>
<sequence length="161" mass="17285">MARLACCLVLISLCLCLVLEPAIAARKGLSKISPVKSTKHIAPSQAPSQFNVFPPASAPFPITVPSEYDMAKKLCQDTRKPEMCQKLMEGGEKIDPVTEAKLTIELTSSMALRASAYMSKVSTGKDLAPGKKNDIPPVLKANQAMQGMIQAIRSVARKQAS</sequence>
<dbReference type="AlphaFoldDB" id="A0AAV1Y3J4"/>
<protein>
    <recommendedName>
        <fullName evidence="4">Pectinesterase inhibitor domain-containing protein</fullName>
    </recommendedName>
</protein>
<evidence type="ECO:0000313" key="2">
    <source>
        <dbReference type="EMBL" id="CAL0328565.1"/>
    </source>
</evidence>
<proteinExistence type="predicted"/>